<proteinExistence type="predicted"/>
<keyword evidence="2" id="KW-0472">Membrane</keyword>
<dbReference type="Pfam" id="PF06961">
    <property type="entry name" value="DUF1294"/>
    <property type="match status" value="1"/>
</dbReference>
<dbReference type="Proteomes" id="UP000605253">
    <property type="component" value="Unassembled WGS sequence"/>
</dbReference>
<keyword evidence="2" id="KW-1133">Transmembrane helix</keyword>
<gene>
    <name evidence="4" type="ORF">GCM10011365_25910</name>
</gene>
<reference evidence="4" key="1">
    <citation type="journal article" date="2014" name="Int. J. Syst. Evol. Microbiol.">
        <title>Complete genome sequence of Corynebacterium casei LMG S-19264T (=DSM 44701T), isolated from a smear-ripened cheese.</title>
        <authorList>
            <consortium name="US DOE Joint Genome Institute (JGI-PGF)"/>
            <person name="Walter F."/>
            <person name="Albersmeier A."/>
            <person name="Kalinowski J."/>
            <person name="Ruckert C."/>
        </authorList>
    </citation>
    <scope>NUCLEOTIDE SEQUENCE</scope>
    <source>
        <strain evidence="4">CGMCC 1.12181</strain>
    </source>
</reference>
<evidence type="ECO:0000313" key="4">
    <source>
        <dbReference type="EMBL" id="GGG03596.1"/>
    </source>
</evidence>
<organism evidence="4 5">
    <name type="scientific">Marinicella pacifica</name>
    <dbReference type="NCBI Taxonomy" id="1171543"/>
    <lineage>
        <taxon>Bacteria</taxon>
        <taxon>Pseudomonadati</taxon>
        <taxon>Pseudomonadota</taxon>
        <taxon>Gammaproteobacteria</taxon>
        <taxon>Lysobacterales</taxon>
        <taxon>Marinicellaceae</taxon>
        <taxon>Marinicella</taxon>
    </lineage>
</organism>
<feature type="transmembrane region" description="Helical" evidence="2">
    <location>
        <begin position="83"/>
        <end position="101"/>
    </location>
</feature>
<sequence length="210" mass="23346">MKTQSGQILNWNTEKGFGFIQPDAGGKHVFAHINDYSQRHKPPVKGLAVNYALSEDSKGRACAVNVIPIKGHKKSGIHTKQKNFAAILAVVFSLFLAVIYFSKIIPIHIVGIYVVMSFLTFLLYAHDKKAAGRDAWRTQESTLHLFSILGGWPGALLAQAFIRHKSKKLSFKIVLWLTVLINCVVLYWLITSDGKLSFDAVVIGLNDLLL</sequence>
<evidence type="ECO:0000256" key="2">
    <source>
        <dbReference type="SAM" id="Phobius"/>
    </source>
</evidence>
<dbReference type="PANTHER" id="PTHR12962">
    <property type="entry name" value="CALCIUM-REGULATED HEAT STABLE PROTEIN CRHSP-24-RELATED"/>
    <property type="match status" value="1"/>
</dbReference>
<dbReference type="SMART" id="SM00357">
    <property type="entry name" value="CSP"/>
    <property type="match status" value="1"/>
</dbReference>
<dbReference type="PANTHER" id="PTHR12962:SF1">
    <property type="entry name" value="COLD SHOCK DOMAIN-CONTAINING PROTEIN CG9705"/>
    <property type="match status" value="1"/>
</dbReference>
<feature type="domain" description="CSD" evidence="3">
    <location>
        <begin position="3"/>
        <end position="68"/>
    </location>
</feature>
<dbReference type="InterPro" id="IPR012340">
    <property type="entry name" value="NA-bd_OB-fold"/>
</dbReference>
<accession>A0A917FUD7</accession>
<evidence type="ECO:0000313" key="5">
    <source>
        <dbReference type="Proteomes" id="UP000605253"/>
    </source>
</evidence>
<comment type="caution">
    <text evidence="4">The sequence shown here is derived from an EMBL/GenBank/DDBJ whole genome shotgun (WGS) entry which is preliminary data.</text>
</comment>
<dbReference type="InterPro" id="IPR011129">
    <property type="entry name" value="CSD"/>
</dbReference>
<dbReference type="InterPro" id="IPR010718">
    <property type="entry name" value="DUF1294"/>
</dbReference>
<dbReference type="InterPro" id="IPR052069">
    <property type="entry name" value="Ca-reg_mRNA-binding_domain"/>
</dbReference>
<dbReference type="GO" id="GO:0005829">
    <property type="term" value="C:cytosol"/>
    <property type="evidence" value="ECO:0007669"/>
    <property type="project" value="UniProtKB-ARBA"/>
</dbReference>
<dbReference type="CDD" id="cd04458">
    <property type="entry name" value="CSP_CDS"/>
    <property type="match status" value="1"/>
</dbReference>
<dbReference type="EMBL" id="BMEO01000032">
    <property type="protein sequence ID" value="GGG03596.1"/>
    <property type="molecule type" value="Genomic_DNA"/>
</dbReference>
<keyword evidence="4" id="KW-0238">DNA-binding</keyword>
<keyword evidence="1" id="KW-0597">Phosphoprotein</keyword>
<keyword evidence="2" id="KW-0812">Transmembrane</keyword>
<dbReference type="Pfam" id="PF00313">
    <property type="entry name" value="CSD"/>
    <property type="match status" value="1"/>
</dbReference>
<dbReference type="GO" id="GO:0043488">
    <property type="term" value="P:regulation of mRNA stability"/>
    <property type="evidence" value="ECO:0007669"/>
    <property type="project" value="TreeGrafter"/>
</dbReference>
<name>A0A917FUD7_9GAMM</name>
<dbReference type="RefSeq" id="WP_188366196.1">
    <property type="nucleotide sequence ID" value="NZ_BAABJF010000008.1"/>
</dbReference>
<evidence type="ECO:0000256" key="1">
    <source>
        <dbReference type="ARBA" id="ARBA00022553"/>
    </source>
</evidence>
<keyword evidence="5" id="KW-1185">Reference proteome</keyword>
<dbReference type="Gene3D" id="2.40.50.140">
    <property type="entry name" value="Nucleic acid-binding proteins"/>
    <property type="match status" value="1"/>
</dbReference>
<dbReference type="SUPFAM" id="SSF50249">
    <property type="entry name" value="Nucleic acid-binding proteins"/>
    <property type="match status" value="1"/>
</dbReference>
<dbReference type="InterPro" id="IPR002059">
    <property type="entry name" value="CSP_DNA-bd"/>
</dbReference>
<dbReference type="PROSITE" id="PS51857">
    <property type="entry name" value="CSD_2"/>
    <property type="match status" value="1"/>
</dbReference>
<feature type="transmembrane region" description="Helical" evidence="2">
    <location>
        <begin position="173"/>
        <end position="190"/>
    </location>
</feature>
<evidence type="ECO:0000259" key="3">
    <source>
        <dbReference type="PROSITE" id="PS51857"/>
    </source>
</evidence>
<reference evidence="4" key="2">
    <citation type="submission" date="2020-09" db="EMBL/GenBank/DDBJ databases">
        <authorList>
            <person name="Sun Q."/>
            <person name="Zhou Y."/>
        </authorList>
    </citation>
    <scope>NUCLEOTIDE SEQUENCE</scope>
    <source>
        <strain evidence="4">CGMCC 1.12181</strain>
    </source>
</reference>
<dbReference type="AlphaFoldDB" id="A0A917FUD7"/>
<dbReference type="GO" id="GO:0003730">
    <property type="term" value="F:mRNA 3'-UTR binding"/>
    <property type="evidence" value="ECO:0007669"/>
    <property type="project" value="TreeGrafter"/>
</dbReference>
<dbReference type="GO" id="GO:0003677">
    <property type="term" value="F:DNA binding"/>
    <property type="evidence" value="ECO:0007669"/>
    <property type="project" value="UniProtKB-KW"/>
</dbReference>
<feature type="transmembrane region" description="Helical" evidence="2">
    <location>
        <begin position="107"/>
        <end position="125"/>
    </location>
</feature>
<protein>
    <submittedName>
        <fullName evidence="4">DNA-binding protein</fullName>
    </submittedName>
</protein>